<feature type="active site" evidence="9">
    <location>
        <position position="10"/>
    </location>
</feature>
<evidence type="ECO:0000256" key="5">
    <source>
        <dbReference type="ARBA" id="ARBA00022741"/>
    </source>
</evidence>
<dbReference type="Pfam" id="PF00288">
    <property type="entry name" value="GHMP_kinases_N"/>
    <property type="match status" value="1"/>
</dbReference>
<evidence type="ECO:0000256" key="8">
    <source>
        <dbReference type="ARBA" id="ARBA00032554"/>
    </source>
</evidence>
<reference evidence="12 13" key="1">
    <citation type="submission" date="2018-11" db="EMBL/GenBank/DDBJ databases">
        <authorList>
            <person name="Li F."/>
        </authorList>
    </citation>
    <scope>NUCLEOTIDE SEQUENCE [LARGE SCALE GENOMIC DNA]</scope>
    <source>
        <strain evidence="12 13">KIS18-7</strain>
    </source>
</reference>
<dbReference type="InterPro" id="IPR013750">
    <property type="entry name" value="GHMP_kinase_C_dom"/>
</dbReference>
<evidence type="ECO:0000256" key="9">
    <source>
        <dbReference type="HAMAP-Rule" id="MF_00061"/>
    </source>
</evidence>
<sequence>MSVTVRAPAKINLHLGVGAKREDGYHPLDTVYLAVSLYDDVTVSTSAVWSVDVSPIGDVDVSGVPLDDSNIVVKAGRLLTAHHGIERAAAIGISKGIPVAGGMAGGSADAAATLVALDRLWDLQTSDDDLLAIAAQLGSDVPFSLLGGTAHGTGRGELVEQVPDAGTWWWVVVPNDEGLSTSAVYRAFDALPTPAAVGSGAVLAALAGGDLDALADALHNDLEAPALELRPALRETADDLVGSGVRARLLSGSGPTYLGLVADQDSAHHIREALLDQGYERVVVATGPVAGVHLVDYA</sequence>
<organism evidence="12 13">
    <name type="scientific">Nocardioides marmorisolisilvae</name>
    <dbReference type="NCBI Taxonomy" id="1542737"/>
    <lineage>
        <taxon>Bacteria</taxon>
        <taxon>Bacillati</taxon>
        <taxon>Actinomycetota</taxon>
        <taxon>Actinomycetes</taxon>
        <taxon>Propionibacteriales</taxon>
        <taxon>Nocardioidaceae</taxon>
        <taxon>Nocardioides</taxon>
    </lineage>
</organism>
<comment type="catalytic activity">
    <reaction evidence="9">
        <text>4-CDP-2-C-methyl-D-erythritol + ATP = 4-CDP-2-C-methyl-D-erythritol 2-phosphate + ADP + H(+)</text>
        <dbReference type="Rhea" id="RHEA:18437"/>
        <dbReference type="ChEBI" id="CHEBI:15378"/>
        <dbReference type="ChEBI" id="CHEBI:30616"/>
        <dbReference type="ChEBI" id="CHEBI:57823"/>
        <dbReference type="ChEBI" id="CHEBI:57919"/>
        <dbReference type="ChEBI" id="CHEBI:456216"/>
        <dbReference type="EC" id="2.7.1.148"/>
    </reaction>
</comment>
<dbReference type="Proteomes" id="UP000277094">
    <property type="component" value="Unassembled WGS sequence"/>
</dbReference>
<dbReference type="Pfam" id="PF08544">
    <property type="entry name" value="GHMP_kinases_C"/>
    <property type="match status" value="1"/>
</dbReference>
<evidence type="ECO:0000256" key="2">
    <source>
        <dbReference type="ARBA" id="ARBA00012052"/>
    </source>
</evidence>
<dbReference type="PIRSF" id="PIRSF010376">
    <property type="entry name" value="IspE"/>
    <property type="match status" value="1"/>
</dbReference>
<keyword evidence="9" id="KW-0414">Isoprene biosynthesis</keyword>
<evidence type="ECO:0000256" key="4">
    <source>
        <dbReference type="ARBA" id="ARBA00022679"/>
    </source>
</evidence>
<comment type="similarity">
    <text evidence="1 9">Belongs to the GHMP kinase family. IspE subfamily.</text>
</comment>
<dbReference type="EMBL" id="RJSG01000002">
    <property type="protein sequence ID" value="RNL78316.1"/>
    <property type="molecule type" value="Genomic_DNA"/>
</dbReference>
<evidence type="ECO:0000313" key="13">
    <source>
        <dbReference type="Proteomes" id="UP000277094"/>
    </source>
</evidence>
<dbReference type="HAMAP" id="MF_00061">
    <property type="entry name" value="IspE"/>
    <property type="match status" value="1"/>
</dbReference>
<dbReference type="InterPro" id="IPR020568">
    <property type="entry name" value="Ribosomal_Su5_D2-typ_SF"/>
</dbReference>
<keyword evidence="4 9" id="KW-0808">Transferase</keyword>
<dbReference type="GO" id="GO:0019288">
    <property type="term" value="P:isopentenyl diphosphate biosynthetic process, methylerythritol 4-phosphate pathway"/>
    <property type="evidence" value="ECO:0007669"/>
    <property type="project" value="UniProtKB-UniRule"/>
</dbReference>
<dbReference type="PANTHER" id="PTHR43527:SF2">
    <property type="entry name" value="4-DIPHOSPHOCYTIDYL-2-C-METHYL-D-ERYTHRITOL KINASE, CHLOROPLASTIC"/>
    <property type="match status" value="1"/>
</dbReference>
<dbReference type="SUPFAM" id="SSF55060">
    <property type="entry name" value="GHMP Kinase, C-terminal domain"/>
    <property type="match status" value="1"/>
</dbReference>
<dbReference type="InterPro" id="IPR014721">
    <property type="entry name" value="Ribsml_uS5_D2-typ_fold_subgr"/>
</dbReference>
<proteinExistence type="inferred from homology"/>
<keyword evidence="5 9" id="KW-0547">Nucleotide-binding</keyword>
<dbReference type="GO" id="GO:0005524">
    <property type="term" value="F:ATP binding"/>
    <property type="evidence" value="ECO:0007669"/>
    <property type="project" value="UniProtKB-UniRule"/>
</dbReference>
<dbReference type="NCBIfam" id="TIGR00154">
    <property type="entry name" value="ispE"/>
    <property type="match status" value="1"/>
</dbReference>
<dbReference type="Gene3D" id="3.30.70.890">
    <property type="entry name" value="GHMP kinase, C-terminal domain"/>
    <property type="match status" value="1"/>
</dbReference>
<dbReference type="InterPro" id="IPR036554">
    <property type="entry name" value="GHMP_kinase_C_sf"/>
</dbReference>
<keyword evidence="7 9" id="KW-0067">ATP-binding</keyword>
<feature type="domain" description="GHMP kinase C-terminal" evidence="11">
    <location>
        <begin position="203"/>
        <end position="278"/>
    </location>
</feature>
<evidence type="ECO:0000259" key="11">
    <source>
        <dbReference type="Pfam" id="PF08544"/>
    </source>
</evidence>
<dbReference type="GO" id="GO:0050515">
    <property type="term" value="F:4-(cytidine 5'-diphospho)-2-C-methyl-D-erythritol kinase activity"/>
    <property type="evidence" value="ECO:0007669"/>
    <property type="project" value="UniProtKB-UniRule"/>
</dbReference>
<comment type="function">
    <text evidence="9">Catalyzes the phosphorylation of the position 2 hydroxy group of 4-diphosphocytidyl-2C-methyl-D-erythritol.</text>
</comment>
<name>A0A3N0DS51_9ACTN</name>
<dbReference type="Gene3D" id="3.30.230.10">
    <property type="match status" value="1"/>
</dbReference>
<evidence type="ECO:0000259" key="10">
    <source>
        <dbReference type="Pfam" id="PF00288"/>
    </source>
</evidence>
<feature type="active site" evidence="9">
    <location>
        <position position="140"/>
    </location>
</feature>
<evidence type="ECO:0000313" key="12">
    <source>
        <dbReference type="EMBL" id="RNL78316.1"/>
    </source>
</evidence>
<accession>A0A3N0DS51</accession>
<dbReference type="EC" id="2.7.1.148" evidence="2 9"/>
<dbReference type="InterPro" id="IPR004424">
    <property type="entry name" value="IspE"/>
</dbReference>
<keyword evidence="13" id="KW-1185">Reference proteome</keyword>
<gene>
    <name evidence="9" type="primary">ispE</name>
    <name evidence="12" type="ORF">EFL95_04195</name>
</gene>
<dbReference type="PANTHER" id="PTHR43527">
    <property type="entry name" value="4-DIPHOSPHOCYTIDYL-2-C-METHYL-D-ERYTHRITOL KINASE, CHLOROPLASTIC"/>
    <property type="match status" value="1"/>
</dbReference>
<dbReference type="GO" id="GO:0016114">
    <property type="term" value="P:terpenoid biosynthetic process"/>
    <property type="evidence" value="ECO:0007669"/>
    <property type="project" value="UniProtKB-UniRule"/>
</dbReference>
<evidence type="ECO:0000256" key="3">
    <source>
        <dbReference type="ARBA" id="ARBA00017473"/>
    </source>
</evidence>
<dbReference type="UniPathway" id="UPA00056">
    <property type="reaction ID" value="UER00094"/>
</dbReference>
<protein>
    <recommendedName>
        <fullName evidence="3 9">4-diphosphocytidyl-2-C-methyl-D-erythritol kinase</fullName>
        <shortName evidence="9">CMK</shortName>
        <ecNumber evidence="2 9">2.7.1.148</ecNumber>
    </recommendedName>
    <alternativeName>
        <fullName evidence="8 9">4-(cytidine-5'-diphospho)-2-C-methyl-D-erythritol kinase</fullName>
    </alternativeName>
</protein>
<dbReference type="InterPro" id="IPR006204">
    <property type="entry name" value="GHMP_kinase_N_dom"/>
</dbReference>
<dbReference type="OrthoDB" id="3173073at2"/>
<evidence type="ECO:0000256" key="6">
    <source>
        <dbReference type="ARBA" id="ARBA00022777"/>
    </source>
</evidence>
<dbReference type="NCBIfam" id="NF002870">
    <property type="entry name" value="PRK03188.1"/>
    <property type="match status" value="1"/>
</dbReference>
<feature type="domain" description="GHMP kinase N-terminal" evidence="10">
    <location>
        <begin position="70"/>
        <end position="148"/>
    </location>
</feature>
<evidence type="ECO:0000256" key="7">
    <source>
        <dbReference type="ARBA" id="ARBA00022840"/>
    </source>
</evidence>
<dbReference type="AlphaFoldDB" id="A0A3N0DS51"/>
<feature type="binding site" evidence="9">
    <location>
        <begin position="98"/>
        <end position="108"/>
    </location>
    <ligand>
        <name>ATP</name>
        <dbReference type="ChEBI" id="CHEBI:30616"/>
    </ligand>
</feature>
<evidence type="ECO:0000256" key="1">
    <source>
        <dbReference type="ARBA" id="ARBA00009684"/>
    </source>
</evidence>
<comment type="pathway">
    <text evidence="9">Isoprenoid biosynthesis; isopentenyl diphosphate biosynthesis via DXP pathway; isopentenyl diphosphate from 1-deoxy-D-xylulose 5-phosphate: step 3/6.</text>
</comment>
<comment type="caution">
    <text evidence="12">The sequence shown here is derived from an EMBL/GenBank/DDBJ whole genome shotgun (WGS) entry which is preliminary data.</text>
</comment>
<dbReference type="SUPFAM" id="SSF54211">
    <property type="entry name" value="Ribosomal protein S5 domain 2-like"/>
    <property type="match status" value="1"/>
</dbReference>
<keyword evidence="6 9" id="KW-0418">Kinase</keyword>
<dbReference type="RefSeq" id="WP_123232815.1">
    <property type="nucleotide sequence ID" value="NZ_RJSG01000002.1"/>
</dbReference>